<dbReference type="Proteomes" id="UP000040910">
    <property type="component" value="Unassembled WGS sequence"/>
</dbReference>
<reference evidence="1 2" key="1">
    <citation type="submission" date="2015-03" db="EMBL/GenBank/DDBJ databases">
        <authorList>
            <consortium name="Pathogen Informatics"/>
            <person name="Murphy D."/>
        </authorList>
    </citation>
    <scope>NUCLEOTIDE SEQUENCE [LARGE SCALE GENOMIC DNA]</scope>
    <source>
        <strain evidence="2">type strain: N</strain>
    </source>
</reference>
<evidence type="ECO:0000313" key="1">
    <source>
        <dbReference type="EMBL" id="CIV04729.1"/>
    </source>
</evidence>
<protein>
    <submittedName>
        <fullName evidence="1">Uncharacterized protein</fullName>
    </submittedName>
</protein>
<proteinExistence type="predicted"/>
<organism evidence="1 2">
    <name type="scientific">Streptococcus pneumoniae</name>
    <dbReference type="NCBI Taxonomy" id="1313"/>
    <lineage>
        <taxon>Bacteria</taxon>
        <taxon>Bacillati</taxon>
        <taxon>Bacillota</taxon>
        <taxon>Bacilli</taxon>
        <taxon>Lactobacillales</taxon>
        <taxon>Streptococcaceae</taxon>
        <taxon>Streptococcus</taxon>
    </lineage>
</organism>
<sequence>MRKQIISLFHAYLNENTQDWVEIDENFLLYQHLDMFYYYLCKKNNIKPPLMEKFEVRKKVIESRNRQYIKVARDLNAIFEEQSIQVAFLKGIQTSEKYYEEPWIRYYSDLDILVAREMIPGVEKLFYQLGYVFGHLKDNGEIHHATREEILYQKLFTHEIYNLVKKENDNVFINVDINFLFSWKGLSDSEIEFNDIKNDIIYDSKIKINTLDKVMNFIHLCCHLYNEARYFALNRSFLGGDPREIQLSRVFEIALILKDLKQEEFNSVVYSSRKLNCDNKVFASIGVTKQLLELNLSILDNYTEELKMKDEFNSYIDKDQKVKYWPISIEDRVFDLKLKVKTCDKIFIN</sequence>
<dbReference type="RefSeq" id="WP_016569865.1">
    <property type="nucleotide sequence ID" value="NZ_CFBY01000005.1"/>
</dbReference>
<gene>
    <name evidence="1" type="ORF">ERS019316_00205</name>
</gene>
<dbReference type="EMBL" id="CKLF01000002">
    <property type="protein sequence ID" value="CIV04729.1"/>
    <property type="molecule type" value="Genomic_DNA"/>
</dbReference>
<dbReference type="Pfam" id="PF14907">
    <property type="entry name" value="NTP_transf_5"/>
    <property type="match status" value="1"/>
</dbReference>
<comment type="caution">
    <text evidence="1">The sequence shown here is derived from an EMBL/GenBank/DDBJ whole genome shotgun (WGS) entry which is preliminary data.</text>
</comment>
<evidence type="ECO:0000313" key="2">
    <source>
        <dbReference type="Proteomes" id="UP000040910"/>
    </source>
</evidence>
<accession>A0A0T8N941</accession>
<dbReference type="AlphaFoldDB" id="A0A0T8N941"/>
<name>A0A0T8N941_STREE</name>
<dbReference type="InterPro" id="IPR039498">
    <property type="entry name" value="NTP_transf_5"/>
</dbReference>